<dbReference type="InterPro" id="IPR006311">
    <property type="entry name" value="TAT_signal"/>
</dbReference>
<evidence type="ECO:0000256" key="1">
    <source>
        <dbReference type="SAM" id="MobiDB-lite"/>
    </source>
</evidence>
<protein>
    <submittedName>
        <fullName evidence="2">Alpha/beta hydrolase-fold protein</fullName>
    </submittedName>
</protein>
<dbReference type="InterPro" id="IPR029058">
    <property type="entry name" value="AB_hydrolase_fold"/>
</dbReference>
<feature type="compositionally biased region" description="Low complexity" evidence="1">
    <location>
        <begin position="33"/>
        <end position="52"/>
    </location>
</feature>
<evidence type="ECO:0000313" key="2">
    <source>
        <dbReference type="EMBL" id="MEB3021570.1"/>
    </source>
</evidence>
<sequence>MTDMAELTRRAALRLGVGAAGAAGLFGSGALRSPSEAGAAPDPTGPAATGNAYPTRESGSFVSAARGGLETNWIIARPPGQTGPLRPVIALHCKDGDAAWVMDLGVEEELAKLTAAGRPPFAVVAVDGGNTYWRPHSSGGDSGAMVLGELIPMLAGKGIDTTRVGFMGWSMGGYGAMLLGTRLGAARTAGICAVSPAIYMTYFGAPAGAFDSVDDWRTNSVFGLAPRLAPIPLRVDCGTSDSFYYATRSFVGQLNPRPAGEFTPGGHDVSYWRGQLPAELAWMSS</sequence>
<dbReference type="PROSITE" id="PS51318">
    <property type="entry name" value="TAT"/>
    <property type="match status" value="1"/>
</dbReference>
<keyword evidence="2" id="KW-0378">Hydrolase</keyword>
<feature type="region of interest" description="Disordered" evidence="1">
    <location>
        <begin position="33"/>
        <end position="56"/>
    </location>
</feature>
<dbReference type="RefSeq" id="WP_305071078.1">
    <property type="nucleotide sequence ID" value="NZ_JAYJJR010000005.1"/>
</dbReference>
<dbReference type="PANTHER" id="PTHR48098:SF1">
    <property type="entry name" value="DIACYLGLYCEROL ACYLTRANSFERASE_MYCOLYLTRANSFERASE AG85A"/>
    <property type="match status" value="1"/>
</dbReference>
<reference evidence="2 3" key="1">
    <citation type="submission" date="2023-12" db="EMBL/GenBank/DDBJ databases">
        <title>Description of new species of Mycobacterium terrae complex isolated from sewage at the Sao Paulo Zoological Park Foundation in Brazil.</title>
        <authorList>
            <person name="Romagnoli C.L."/>
            <person name="Conceicao E.C."/>
            <person name="Machado E."/>
            <person name="Barreto L.B.P.F."/>
            <person name="Sharma A."/>
            <person name="Silva N.M."/>
            <person name="Marques L.E."/>
            <person name="Juliana M.A."/>
            <person name="Lourenco M.C.S."/>
            <person name="Digiampietri L.A."/>
            <person name="Suffys P.N."/>
            <person name="Viana-Niero C."/>
        </authorList>
    </citation>
    <scope>NUCLEOTIDE SEQUENCE [LARGE SCALE GENOMIC DNA]</scope>
    <source>
        <strain evidence="2 3">MYC098</strain>
    </source>
</reference>
<dbReference type="InterPro" id="IPR050583">
    <property type="entry name" value="Mycobacterial_A85_antigen"/>
</dbReference>
<dbReference type="Gene3D" id="3.40.50.1820">
    <property type="entry name" value="alpha/beta hydrolase"/>
    <property type="match status" value="1"/>
</dbReference>
<proteinExistence type="predicted"/>
<dbReference type="Proteomes" id="UP001299596">
    <property type="component" value="Unassembled WGS sequence"/>
</dbReference>
<gene>
    <name evidence="2" type="ORF">K6T79_10975</name>
</gene>
<dbReference type="PANTHER" id="PTHR48098">
    <property type="entry name" value="ENTEROCHELIN ESTERASE-RELATED"/>
    <property type="match status" value="1"/>
</dbReference>
<organism evidence="2 3">
    <name type="scientific">[Mycobacterium] crassicus</name>
    <dbReference type="NCBI Taxonomy" id="2872309"/>
    <lineage>
        <taxon>Bacteria</taxon>
        <taxon>Bacillati</taxon>
        <taxon>Actinomycetota</taxon>
        <taxon>Actinomycetes</taxon>
        <taxon>Mycobacteriales</taxon>
        <taxon>Mycobacteriaceae</taxon>
        <taxon>Mycolicibacter</taxon>
    </lineage>
</organism>
<dbReference type="SUPFAM" id="SSF53474">
    <property type="entry name" value="alpha/beta-Hydrolases"/>
    <property type="match status" value="1"/>
</dbReference>
<dbReference type="GO" id="GO:0016787">
    <property type="term" value="F:hydrolase activity"/>
    <property type="evidence" value="ECO:0007669"/>
    <property type="project" value="UniProtKB-KW"/>
</dbReference>
<keyword evidence="3" id="KW-1185">Reference proteome</keyword>
<dbReference type="EMBL" id="JAYJJR010000005">
    <property type="protein sequence ID" value="MEB3021570.1"/>
    <property type="molecule type" value="Genomic_DNA"/>
</dbReference>
<comment type="caution">
    <text evidence="2">The sequence shown here is derived from an EMBL/GenBank/DDBJ whole genome shotgun (WGS) entry which is preliminary data.</text>
</comment>
<evidence type="ECO:0000313" key="3">
    <source>
        <dbReference type="Proteomes" id="UP001299596"/>
    </source>
</evidence>
<accession>A0ABU5XGZ8</accession>
<name>A0ABU5XGZ8_9MYCO</name>